<comment type="caution">
    <text evidence="1">The sequence shown here is derived from an EMBL/GenBank/DDBJ whole genome shotgun (WGS) entry which is preliminary data.</text>
</comment>
<dbReference type="AlphaFoldDB" id="A0A9P4GCA5"/>
<dbReference type="Proteomes" id="UP000800039">
    <property type="component" value="Unassembled WGS sequence"/>
</dbReference>
<feature type="non-terminal residue" evidence="1">
    <location>
        <position position="271"/>
    </location>
</feature>
<evidence type="ECO:0000313" key="1">
    <source>
        <dbReference type="EMBL" id="KAF1842879.1"/>
    </source>
</evidence>
<gene>
    <name evidence="1" type="ORF">K460DRAFT_257533</name>
</gene>
<proteinExistence type="predicted"/>
<dbReference type="PANTHER" id="PTHR35179">
    <property type="entry name" value="PROTEIN CBG02620"/>
    <property type="match status" value="1"/>
</dbReference>
<feature type="non-terminal residue" evidence="1">
    <location>
        <position position="1"/>
    </location>
</feature>
<accession>A0A9P4GCA5</accession>
<dbReference type="RefSeq" id="XP_040785442.1">
    <property type="nucleotide sequence ID" value="XM_040927427.1"/>
</dbReference>
<dbReference type="GeneID" id="63844680"/>
<dbReference type="OrthoDB" id="420564at2759"/>
<name>A0A9P4GCA5_9PLEO</name>
<dbReference type="EMBL" id="ML976617">
    <property type="protein sequence ID" value="KAF1842879.1"/>
    <property type="molecule type" value="Genomic_DNA"/>
</dbReference>
<reference evidence="1" key="1">
    <citation type="submission" date="2020-01" db="EMBL/GenBank/DDBJ databases">
        <authorList>
            <consortium name="DOE Joint Genome Institute"/>
            <person name="Haridas S."/>
            <person name="Albert R."/>
            <person name="Binder M."/>
            <person name="Bloem J."/>
            <person name="Labutti K."/>
            <person name="Salamov A."/>
            <person name="Andreopoulos B."/>
            <person name="Baker S.E."/>
            <person name="Barry K."/>
            <person name="Bills G."/>
            <person name="Bluhm B.H."/>
            <person name="Cannon C."/>
            <person name="Castanera R."/>
            <person name="Culley D.E."/>
            <person name="Daum C."/>
            <person name="Ezra D."/>
            <person name="Gonzalez J.B."/>
            <person name="Henrissat B."/>
            <person name="Kuo A."/>
            <person name="Liang C."/>
            <person name="Lipzen A."/>
            <person name="Lutzoni F."/>
            <person name="Magnuson J."/>
            <person name="Mondo S."/>
            <person name="Nolan M."/>
            <person name="Ohm R."/>
            <person name="Pangilinan J."/>
            <person name="Park H.-J."/>
            <person name="Ramirez L."/>
            <person name="Alfaro M."/>
            <person name="Sun H."/>
            <person name="Tritt A."/>
            <person name="Yoshinaga Y."/>
            <person name="Zwiers L.-H."/>
            <person name="Turgeon B.G."/>
            <person name="Goodwin S.B."/>
            <person name="Spatafora J.W."/>
            <person name="Crous P.W."/>
            <person name="Grigoriev I.V."/>
        </authorList>
    </citation>
    <scope>NUCLEOTIDE SEQUENCE</scope>
    <source>
        <strain evidence="1">CBS 394.84</strain>
    </source>
</reference>
<dbReference type="PANTHER" id="PTHR35179:SF2">
    <property type="entry name" value="START DOMAIN-CONTAINING PROTEIN"/>
    <property type="match status" value="1"/>
</dbReference>
<evidence type="ECO:0000313" key="2">
    <source>
        <dbReference type="Proteomes" id="UP000800039"/>
    </source>
</evidence>
<organism evidence="1 2">
    <name type="scientific">Cucurbitaria berberidis CBS 394.84</name>
    <dbReference type="NCBI Taxonomy" id="1168544"/>
    <lineage>
        <taxon>Eukaryota</taxon>
        <taxon>Fungi</taxon>
        <taxon>Dikarya</taxon>
        <taxon>Ascomycota</taxon>
        <taxon>Pezizomycotina</taxon>
        <taxon>Dothideomycetes</taxon>
        <taxon>Pleosporomycetidae</taxon>
        <taxon>Pleosporales</taxon>
        <taxon>Pleosporineae</taxon>
        <taxon>Cucurbitariaceae</taxon>
        <taxon>Cucurbitaria</taxon>
    </lineage>
</organism>
<keyword evidence="2" id="KW-1185">Reference proteome</keyword>
<protein>
    <submittedName>
        <fullName evidence="1">Uncharacterized protein</fullName>
    </submittedName>
</protein>
<sequence>SWMTKNIRKEKKVALILHTDVRASSIPVTSAEGYEFLCSYSWKQFVVSTIYVPGTPPRWNPPLLPIQLMKDKGAHWVDQHGDKVPRFQFEPVFQALAIMNPNVRFDDVDIVVNRNTLQKLYSFASFKRSYKQFYIDLDMVGKTLFIGRRERNASTTSPSGYGRNFENKFTSVDPSLVDADGHHRVVRYKLGALNAVVRMEVDGYYEVPAAPNDSSELNESSSKAPNEFFLNLLGTMEPANAAIVHHNPQHTAVIRGGMLVPHNQTLELKSN</sequence>